<gene>
    <name evidence="3" type="ORF">AK812_SmicGene48204</name>
</gene>
<keyword evidence="4" id="KW-1185">Reference proteome</keyword>
<dbReference type="OrthoDB" id="437317at2759"/>
<dbReference type="AlphaFoldDB" id="A0A1Q9BQ70"/>
<sequence>MAWLRTFAAPLTVALAGLLGVASAARHVEQHRVNVETEAEAGMVPAPINRALQRAQGVAESKLHFYELAKNNSLNKSALAADAAAEKMSLMEDMKAKASEQQAQVEMSRKAMVAAEEAASKHDEHNAGLENALSKFNGLSQDVEGLQENVTMLEEALALTLARMQKHLDAVKDELDAKMKEKNAAEQDLMDKKQVVLSANNVKASTAQAASDAEQAAQKAQQELRTLQGKFDRAVSNATKSEAESKEAADAARGAKKDHEDGQQTVELIKQLRRAVDEFYSAVDEVTLYSSHSGSFEEDPLLKPALKKYNVMAASFMKIQSVAPDVYEKVKRAMPEIERNYEWAIAVKCDPNEELMKNDEPLPEFDAQCGSGLFTKVGMTKLI</sequence>
<feature type="region of interest" description="Disordered" evidence="1">
    <location>
        <begin position="230"/>
        <end position="264"/>
    </location>
</feature>
<comment type="caution">
    <text evidence="3">The sequence shown here is derived from an EMBL/GenBank/DDBJ whole genome shotgun (WGS) entry which is preliminary data.</text>
</comment>
<evidence type="ECO:0000256" key="2">
    <source>
        <dbReference type="SAM" id="SignalP"/>
    </source>
</evidence>
<dbReference type="EMBL" id="LSRX01007294">
    <property type="protein sequence ID" value="OLP72376.1"/>
    <property type="molecule type" value="Genomic_DNA"/>
</dbReference>
<protein>
    <submittedName>
        <fullName evidence="3">Uncharacterized protein</fullName>
    </submittedName>
</protein>
<reference evidence="3 4" key="1">
    <citation type="submission" date="2016-02" db="EMBL/GenBank/DDBJ databases">
        <title>Genome analysis of coral dinoflagellate symbionts highlights evolutionary adaptations to a symbiotic lifestyle.</title>
        <authorList>
            <person name="Aranda M."/>
            <person name="Li Y."/>
            <person name="Liew Y.J."/>
            <person name="Baumgarten S."/>
            <person name="Simakov O."/>
            <person name="Wilson M."/>
            <person name="Piel J."/>
            <person name="Ashoor H."/>
            <person name="Bougouffa S."/>
            <person name="Bajic V.B."/>
            <person name="Ryu T."/>
            <person name="Ravasi T."/>
            <person name="Bayer T."/>
            <person name="Micklem G."/>
            <person name="Kim H."/>
            <person name="Bhak J."/>
            <person name="Lajeunesse T.C."/>
            <person name="Voolstra C.R."/>
        </authorList>
    </citation>
    <scope>NUCLEOTIDE SEQUENCE [LARGE SCALE GENOMIC DNA]</scope>
    <source>
        <strain evidence="3 4">CCMP2467</strain>
    </source>
</reference>
<evidence type="ECO:0000313" key="3">
    <source>
        <dbReference type="EMBL" id="OLP72376.1"/>
    </source>
</evidence>
<name>A0A1Q9BQ70_SYMMI</name>
<accession>A0A1Q9BQ70</accession>
<feature type="compositionally biased region" description="Basic and acidic residues" evidence="1">
    <location>
        <begin position="241"/>
        <end position="262"/>
    </location>
</feature>
<feature type="non-terminal residue" evidence="3">
    <location>
        <position position="383"/>
    </location>
</feature>
<keyword evidence="2" id="KW-0732">Signal</keyword>
<feature type="signal peptide" evidence="2">
    <location>
        <begin position="1"/>
        <end position="24"/>
    </location>
</feature>
<evidence type="ECO:0000256" key="1">
    <source>
        <dbReference type="SAM" id="MobiDB-lite"/>
    </source>
</evidence>
<feature type="chain" id="PRO_5012435241" evidence="2">
    <location>
        <begin position="25"/>
        <end position="383"/>
    </location>
</feature>
<organism evidence="3 4">
    <name type="scientific">Symbiodinium microadriaticum</name>
    <name type="common">Dinoflagellate</name>
    <name type="synonym">Zooxanthella microadriatica</name>
    <dbReference type="NCBI Taxonomy" id="2951"/>
    <lineage>
        <taxon>Eukaryota</taxon>
        <taxon>Sar</taxon>
        <taxon>Alveolata</taxon>
        <taxon>Dinophyceae</taxon>
        <taxon>Suessiales</taxon>
        <taxon>Symbiodiniaceae</taxon>
        <taxon>Symbiodinium</taxon>
    </lineage>
</organism>
<evidence type="ECO:0000313" key="4">
    <source>
        <dbReference type="Proteomes" id="UP000186817"/>
    </source>
</evidence>
<dbReference type="Proteomes" id="UP000186817">
    <property type="component" value="Unassembled WGS sequence"/>
</dbReference>
<proteinExistence type="predicted"/>